<dbReference type="EMBL" id="KN847523">
    <property type="protein sequence ID" value="KIV91516.1"/>
    <property type="molecule type" value="Genomic_DNA"/>
</dbReference>
<evidence type="ECO:0000256" key="1">
    <source>
        <dbReference type="SAM" id="MobiDB-lite"/>
    </source>
</evidence>
<proteinExistence type="predicted"/>
<dbReference type="VEuPathDB" id="FungiDB:PV10_06047"/>
<name>A0A0D1XTQ5_EXOME</name>
<evidence type="ECO:0000313" key="3">
    <source>
        <dbReference type="EMBL" id="KIV91516.1"/>
    </source>
</evidence>
<evidence type="ECO:0000256" key="2">
    <source>
        <dbReference type="SAM" id="Phobius"/>
    </source>
</evidence>
<keyword evidence="2" id="KW-1133">Transmembrane helix</keyword>
<dbReference type="OrthoDB" id="3166386at2759"/>
<dbReference type="STRING" id="212818.A0A0D1XTQ5"/>
<dbReference type="GeneID" id="27323892"/>
<reference evidence="3 4" key="1">
    <citation type="submission" date="2015-01" db="EMBL/GenBank/DDBJ databases">
        <title>The Genome Sequence of Exophiala mesophila CBS40295.</title>
        <authorList>
            <consortium name="The Broad Institute Genomics Platform"/>
            <person name="Cuomo C."/>
            <person name="de Hoog S."/>
            <person name="Gorbushina A."/>
            <person name="Stielow B."/>
            <person name="Teixiera M."/>
            <person name="Abouelleil A."/>
            <person name="Chapman S.B."/>
            <person name="Priest M."/>
            <person name="Young S.K."/>
            <person name="Wortman J."/>
            <person name="Nusbaum C."/>
            <person name="Birren B."/>
        </authorList>
    </citation>
    <scope>NUCLEOTIDE SEQUENCE [LARGE SCALE GENOMIC DNA]</scope>
    <source>
        <strain evidence="3 4">CBS 40295</strain>
    </source>
</reference>
<organism evidence="3 4">
    <name type="scientific">Exophiala mesophila</name>
    <name type="common">Black yeast-like fungus</name>
    <dbReference type="NCBI Taxonomy" id="212818"/>
    <lineage>
        <taxon>Eukaryota</taxon>
        <taxon>Fungi</taxon>
        <taxon>Dikarya</taxon>
        <taxon>Ascomycota</taxon>
        <taxon>Pezizomycotina</taxon>
        <taxon>Eurotiomycetes</taxon>
        <taxon>Chaetothyriomycetidae</taxon>
        <taxon>Chaetothyriales</taxon>
        <taxon>Herpotrichiellaceae</taxon>
        <taxon>Exophiala</taxon>
    </lineage>
</organism>
<dbReference type="OMA" id="TFNWKTN"/>
<accession>A0A0D1XTQ5</accession>
<gene>
    <name evidence="3" type="ORF">PV10_06047</name>
</gene>
<dbReference type="Proteomes" id="UP000054302">
    <property type="component" value="Unassembled WGS sequence"/>
</dbReference>
<dbReference type="RefSeq" id="XP_016223090.1">
    <property type="nucleotide sequence ID" value="XM_016370797.1"/>
</dbReference>
<protein>
    <submittedName>
        <fullName evidence="3">Uncharacterized protein</fullName>
    </submittedName>
</protein>
<feature type="transmembrane region" description="Helical" evidence="2">
    <location>
        <begin position="7"/>
        <end position="32"/>
    </location>
</feature>
<dbReference type="AlphaFoldDB" id="A0A0D1XTQ5"/>
<keyword evidence="2" id="KW-0472">Membrane</keyword>
<keyword evidence="4" id="KW-1185">Reference proteome</keyword>
<feature type="compositionally biased region" description="Basic and acidic residues" evidence="1">
    <location>
        <begin position="455"/>
        <end position="466"/>
    </location>
</feature>
<evidence type="ECO:0000313" key="4">
    <source>
        <dbReference type="Proteomes" id="UP000054302"/>
    </source>
</evidence>
<keyword evidence="2" id="KW-0812">Transmembrane</keyword>
<sequence length="595" mass="66872">MASAADIITYVGVPLAVLGVLPILYTSVLAVLTQRRIRASLIDHGHLPLSAARPHEGFTTRSSPMTSLIEVELPRYTIAPLERGHNDYWRNTNIGQETDGEHHGLLDRAESTLTMVEEGRVHGFLRGGSWRAFHWKRLIVGRKLYRIQYEDELREPPAEVDFQELVHFLLDWGAVPDSTGWEKLRSGGLWTPAGTVLLRKSDEHDETRKHVDWVLRTTMPDDSDGILSLTIKWSRDLTDVAQVRGISSLAPGWGRLKQPKLLEAGQKVKAEQHDLASRVDELKNANKFSMDSTSFRFQTEDNLVLKVFWEKDHIESGFSSVPFETFESPTAASWFTCCSSALLSQGHGDGVLWAYDVPADIRTFVRKDSIPCGVMVILGLLSETEAPHWSSDKESSPRHIGISMAQRHAQRFQAQMAAERLEASMPPEQARIHRMNRQAAERQEQHNDMMTSLAQKREKDERRTKDAVGSSRMSTKAVAGGCLAWLIEQGEVGRDSTLYQVAEAVLYLMVVDQSMSEDGESRKIVKVLEEWQSWALVGGMKTEQVKMLEDYKSAFCFAAVLVAVVQEHVTTMGGVGRAGVDMLECLRLWRKVRLG</sequence>
<feature type="region of interest" description="Disordered" evidence="1">
    <location>
        <begin position="452"/>
        <end position="471"/>
    </location>
</feature>
<dbReference type="HOGENOM" id="CLU_035045_0_0_1"/>